<evidence type="ECO:0000313" key="2">
    <source>
        <dbReference type="Proteomes" id="UP001529369"/>
    </source>
</evidence>
<name>A0ABT8A0U9_9PROT</name>
<protein>
    <recommendedName>
        <fullName evidence="3">Saccharopine dehydrogenase NADP binding domain-containing protein</fullName>
    </recommendedName>
</protein>
<evidence type="ECO:0008006" key="3">
    <source>
        <dbReference type="Google" id="ProtNLM"/>
    </source>
</evidence>
<gene>
    <name evidence="1" type="ORF">QWZ14_02945</name>
</gene>
<organism evidence="1 2">
    <name type="scientific">Paeniroseomonas aquatica</name>
    <dbReference type="NCBI Taxonomy" id="373043"/>
    <lineage>
        <taxon>Bacteria</taxon>
        <taxon>Pseudomonadati</taxon>
        <taxon>Pseudomonadota</taxon>
        <taxon>Alphaproteobacteria</taxon>
        <taxon>Acetobacterales</taxon>
        <taxon>Acetobacteraceae</taxon>
        <taxon>Paeniroseomonas</taxon>
    </lineage>
</organism>
<keyword evidence="2" id="KW-1185">Reference proteome</keyword>
<sequence length="354" mass="35718">MTGTILLFGTGAFAGRIACDIGATARSPVTVVIAGRNAARRDWLVTAGNARAAVFGTPARFLGAPCDLLEPGAAGPVLAAHRPDVVVQAASVQTSAVIAAGDGWARLVAEGGLSATAVFQALLSVRVAQAMRRECPDAAFVNCCFPDVVNGMIAALGLPVACGVGNIGILSGAFAGLLGVPVAVLAHYQTIGAFRRPAGARAGLPLPRVWLEGAEVADVAARFAAVTLTAAPAIEISGAAGVPMLVAMATGGAARGHAPGPLGLPGGYPVRWDGGALHLDLPPGLDEAEAIAWNASFEAANGLVVGPDGQVRYTGPLRERLRALSPALAEGFAMRDLEEVHIAMAALRGRLQAS</sequence>
<dbReference type="EMBL" id="JAUFPN010000027">
    <property type="protein sequence ID" value="MDN3563331.1"/>
    <property type="molecule type" value="Genomic_DNA"/>
</dbReference>
<reference evidence="2" key="1">
    <citation type="journal article" date="2019" name="Int. J. Syst. Evol. Microbiol.">
        <title>The Global Catalogue of Microorganisms (GCM) 10K type strain sequencing project: providing services to taxonomists for standard genome sequencing and annotation.</title>
        <authorList>
            <consortium name="The Broad Institute Genomics Platform"/>
            <consortium name="The Broad Institute Genome Sequencing Center for Infectious Disease"/>
            <person name="Wu L."/>
            <person name="Ma J."/>
        </authorList>
    </citation>
    <scope>NUCLEOTIDE SEQUENCE [LARGE SCALE GENOMIC DNA]</scope>
    <source>
        <strain evidence="2">CECT 7131</strain>
    </source>
</reference>
<evidence type="ECO:0000313" key="1">
    <source>
        <dbReference type="EMBL" id="MDN3563331.1"/>
    </source>
</evidence>
<proteinExistence type="predicted"/>
<dbReference type="Proteomes" id="UP001529369">
    <property type="component" value="Unassembled WGS sequence"/>
</dbReference>
<comment type="caution">
    <text evidence="1">The sequence shown here is derived from an EMBL/GenBank/DDBJ whole genome shotgun (WGS) entry which is preliminary data.</text>
</comment>
<dbReference type="RefSeq" id="WP_290315073.1">
    <property type="nucleotide sequence ID" value="NZ_JAUFPN010000027.1"/>
</dbReference>
<accession>A0ABT8A0U9</accession>